<evidence type="ECO:0000313" key="2">
    <source>
        <dbReference type="EMBL" id="MCI20323.1"/>
    </source>
</evidence>
<sequence length="151" mass="16734">AQSLISSKTSSHSSSSVVRPVHSDGIKDNLREVVVTDGVTRKLPSNISSCRLKASSVYSAGEILCCSSINSSDIRNCNKIFLRKYDREVASKVWNGALELEVEVTSLAEAVTKNLGAQGNTEEECIQEIQENEKRDVEEGIRREQHQFIHQ</sequence>
<accession>A0A392Q7F0</accession>
<dbReference type="Proteomes" id="UP000265520">
    <property type="component" value="Unassembled WGS sequence"/>
</dbReference>
<comment type="caution">
    <text evidence="2">The sequence shown here is derived from an EMBL/GenBank/DDBJ whole genome shotgun (WGS) entry which is preliminary data.</text>
</comment>
<evidence type="ECO:0000313" key="3">
    <source>
        <dbReference type="Proteomes" id="UP000265520"/>
    </source>
</evidence>
<dbReference type="EMBL" id="LXQA010119304">
    <property type="protein sequence ID" value="MCI20323.1"/>
    <property type="molecule type" value="Genomic_DNA"/>
</dbReference>
<protein>
    <submittedName>
        <fullName evidence="2">Uncharacterized protein</fullName>
    </submittedName>
</protein>
<feature type="compositionally biased region" description="Low complexity" evidence="1">
    <location>
        <begin position="1"/>
        <end position="16"/>
    </location>
</feature>
<feature type="non-terminal residue" evidence="2">
    <location>
        <position position="1"/>
    </location>
</feature>
<feature type="region of interest" description="Disordered" evidence="1">
    <location>
        <begin position="1"/>
        <end position="21"/>
    </location>
</feature>
<dbReference type="AlphaFoldDB" id="A0A392Q7F0"/>
<evidence type="ECO:0000256" key="1">
    <source>
        <dbReference type="SAM" id="MobiDB-lite"/>
    </source>
</evidence>
<name>A0A392Q7F0_9FABA</name>
<keyword evidence="3" id="KW-1185">Reference proteome</keyword>
<organism evidence="2 3">
    <name type="scientific">Trifolium medium</name>
    <dbReference type="NCBI Taxonomy" id="97028"/>
    <lineage>
        <taxon>Eukaryota</taxon>
        <taxon>Viridiplantae</taxon>
        <taxon>Streptophyta</taxon>
        <taxon>Embryophyta</taxon>
        <taxon>Tracheophyta</taxon>
        <taxon>Spermatophyta</taxon>
        <taxon>Magnoliopsida</taxon>
        <taxon>eudicotyledons</taxon>
        <taxon>Gunneridae</taxon>
        <taxon>Pentapetalae</taxon>
        <taxon>rosids</taxon>
        <taxon>fabids</taxon>
        <taxon>Fabales</taxon>
        <taxon>Fabaceae</taxon>
        <taxon>Papilionoideae</taxon>
        <taxon>50 kb inversion clade</taxon>
        <taxon>NPAAA clade</taxon>
        <taxon>Hologalegina</taxon>
        <taxon>IRL clade</taxon>
        <taxon>Trifolieae</taxon>
        <taxon>Trifolium</taxon>
    </lineage>
</organism>
<reference evidence="2 3" key="1">
    <citation type="journal article" date="2018" name="Front. Plant Sci.">
        <title>Red Clover (Trifolium pratense) and Zigzag Clover (T. medium) - A Picture of Genomic Similarities and Differences.</title>
        <authorList>
            <person name="Dluhosova J."/>
            <person name="Istvanek J."/>
            <person name="Nedelnik J."/>
            <person name="Repkova J."/>
        </authorList>
    </citation>
    <scope>NUCLEOTIDE SEQUENCE [LARGE SCALE GENOMIC DNA]</scope>
    <source>
        <strain evidence="3">cv. 10/8</strain>
        <tissue evidence="2">Leaf</tissue>
    </source>
</reference>
<proteinExistence type="predicted"/>